<dbReference type="Proteomes" id="UP000828390">
    <property type="component" value="Unassembled WGS sequence"/>
</dbReference>
<keyword evidence="2" id="KW-1185">Reference proteome</keyword>
<proteinExistence type="predicted"/>
<accession>A0A9D4NB02</accession>
<evidence type="ECO:0000313" key="1">
    <source>
        <dbReference type="EMBL" id="KAH3893077.1"/>
    </source>
</evidence>
<sequence length="63" mass="6904">MAYRQTSQHVVTLGSLNIRKISSVSAGRKDRYLRTCGMQTLSPCTRTRAAETPATTTEGYPIA</sequence>
<reference evidence="1" key="1">
    <citation type="journal article" date="2019" name="bioRxiv">
        <title>The Genome of the Zebra Mussel, Dreissena polymorpha: A Resource for Invasive Species Research.</title>
        <authorList>
            <person name="McCartney M.A."/>
            <person name="Auch B."/>
            <person name="Kono T."/>
            <person name="Mallez S."/>
            <person name="Zhang Y."/>
            <person name="Obille A."/>
            <person name="Becker A."/>
            <person name="Abrahante J.E."/>
            <person name="Garbe J."/>
            <person name="Badalamenti J.P."/>
            <person name="Herman A."/>
            <person name="Mangelson H."/>
            <person name="Liachko I."/>
            <person name="Sullivan S."/>
            <person name="Sone E.D."/>
            <person name="Koren S."/>
            <person name="Silverstein K.A.T."/>
            <person name="Beckman K.B."/>
            <person name="Gohl D.M."/>
        </authorList>
    </citation>
    <scope>NUCLEOTIDE SEQUENCE</scope>
    <source>
        <strain evidence="1">Duluth1</strain>
        <tissue evidence="1">Whole animal</tissue>
    </source>
</reference>
<protein>
    <submittedName>
        <fullName evidence="1">Uncharacterized protein</fullName>
    </submittedName>
</protein>
<dbReference type="AlphaFoldDB" id="A0A9D4NB02"/>
<reference evidence="1" key="2">
    <citation type="submission" date="2020-11" db="EMBL/GenBank/DDBJ databases">
        <authorList>
            <person name="McCartney M.A."/>
            <person name="Auch B."/>
            <person name="Kono T."/>
            <person name="Mallez S."/>
            <person name="Becker A."/>
            <person name="Gohl D.M."/>
            <person name="Silverstein K.A.T."/>
            <person name="Koren S."/>
            <person name="Bechman K.B."/>
            <person name="Herman A."/>
            <person name="Abrahante J.E."/>
            <person name="Garbe J."/>
        </authorList>
    </citation>
    <scope>NUCLEOTIDE SEQUENCE</scope>
    <source>
        <strain evidence="1">Duluth1</strain>
        <tissue evidence="1">Whole animal</tissue>
    </source>
</reference>
<comment type="caution">
    <text evidence="1">The sequence shown here is derived from an EMBL/GenBank/DDBJ whole genome shotgun (WGS) entry which is preliminary data.</text>
</comment>
<dbReference type="EMBL" id="JAIWYP010000001">
    <property type="protein sequence ID" value="KAH3893077.1"/>
    <property type="molecule type" value="Genomic_DNA"/>
</dbReference>
<organism evidence="1 2">
    <name type="scientific">Dreissena polymorpha</name>
    <name type="common">Zebra mussel</name>
    <name type="synonym">Mytilus polymorpha</name>
    <dbReference type="NCBI Taxonomy" id="45954"/>
    <lineage>
        <taxon>Eukaryota</taxon>
        <taxon>Metazoa</taxon>
        <taxon>Spiralia</taxon>
        <taxon>Lophotrochozoa</taxon>
        <taxon>Mollusca</taxon>
        <taxon>Bivalvia</taxon>
        <taxon>Autobranchia</taxon>
        <taxon>Heteroconchia</taxon>
        <taxon>Euheterodonta</taxon>
        <taxon>Imparidentia</taxon>
        <taxon>Neoheterodontei</taxon>
        <taxon>Myida</taxon>
        <taxon>Dreissenoidea</taxon>
        <taxon>Dreissenidae</taxon>
        <taxon>Dreissena</taxon>
    </lineage>
</organism>
<evidence type="ECO:0000313" key="2">
    <source>
        <dbReference type="Proteomes" id="UP000828390"/>
    </source>
</evidence>
<name>A0A9D4NB02_DREPO</name>
<gene>
    <name evidence="1" type="ORF">DPMN_017219</name>
</gene>